<keyword evidence="2" id="KW-1185">Reference proteome</keyword>
<dbReference type="AlphaFoldDB" id="A0A2P8R2K1"/>
<gene>
    <name evidence="1" type="ORF">CQ405_03130</name>
</gene>
<evidence type="ECO:0000313" key="1">
    <source>
        <dbReference type="EMBL" id="PSM52736.1"/>
    </source>
</evidence>
<proteinExistence type="predicted"/>
<accession>A0A2P8R2K1</accession>
<dbReference type="Proteomes" id="UP000240535">
    <property type="component" value="Unassembled WGS sequence"/>
</dbReference>
<sequence>MLVGSLYANELSYEWCKENDSYRKDTKTFLKCMKIIEADNYRWCKENNKTGNSEWEELENGKRRLRNCEEAIAWFEDKMRDDFKCWNALWGVPETPKNQAEEDFCNKQEAERKARQAGVLDRIVGRGADGKVKPVMGEIDTRTELEVKKDKAFDEWEKASKEYQ</sequence>
<organism evidence="1 2">
    <name type="scientific">Campylobacter blaseri</name>
    <dbReference type="NCBI Taxonomy" id="2042961"/>
    <lineage>
        <taxon>Bacteria</taxon>
        <taxon>Pseudomonadati</taxon>
        <taxon>Campylobacterota</taxon>
        <taxon>Epsilonproteobacteria</taxon>
        <taxon>Campylobacterales</taxon>
        <taxon>Campylobacteraceae</taxon>
        <taxon>Campylobacter</taxon>
    </lineage>
</organism>
<name>A0A2P8R2K1_9BACT</name>
<evidence type="ECO:0000313" key="2">
    <source>
        <dbReference type="Proteomes" id="UP000240535"/>
    </source>
</evidence>
<comment type="caution">
    <text evidence="1">The sequence shown here is derived from an EMBL/GenBank/DDBJ whole genome shotgun (WGS) entry which is preliminary data.</text>
</comment>
<dbReference type="EMBL" id="PDHH01000002">
    <property type="protein sequence ID" value="PSM52736.1"/>
    <property type="molecule type" value="Genomic_DNA"/>
</dbReference>
<protein>
    <submittedName>
        <fullName evidence="1">Uncharacterized protein</fullName>
    </submittedName>
</protein>
<dbReference type="RefSeq" id="WP_106870525.1">
    <property type="nucleotide sequence ID" value="NZ_CP053841.1"/>
</dbReference>
<reference evidence="2" key="1">
    <citation type="submission" date="2017-10" db="EMBL/GenBank/DDBJ databases">
        <title>Campylobacter species from seals.</title>
        <authorList>
            <person name="Gilbert M.J."/>
            <person name="Zomer A.L."/>
            <person name="Timmerman A.J."/>
            <person name="Duim B."/>
            <person name="Wagenaar J.A."/>
        </authorList>
    </citation>
    <scope>NUCLEOTIDE SEQUENCE [LARGE SCALE GENOMIC DNA]</scope>
    <source>
        <strain evidence="2">17S00004-5</strain>
    </source>
</reference>